<dbReference type="NCBIfam" id="TIGR04183">
    <property type="entry name" value="Por_Secre_tail"/>
    <property type="match status" value="1"/>
</dbReference>
<dbReference type="EMBL" id="CP116221">
    <property type="protein sequence ID" value="WCO00266.1"/>
    <property type="molecule type" value="Genomic_DNA"/>
</dbReference>
<proteinExistence type="predicted"/>
<evidence type="ECO:0000313" key="3">
    <source>
        <dbReference type="Proteomes" id="UP001202717"/>
    </source>
</evidence>
<dbReference type="InterPro" id="IPR026444">
    <property type="entry name" value="Secre_tail"/>
</dbReference>
<organism evidence="2 3">
    <name type="scientific">Psychroserpens ponticola</name>
    <dbReference type="NCBI Taxonomy" id="2932268"/>
    <lineage>
        <taxon>Bacteria</taxon>
        <taxon>Pseudomonadati</taxon>
        <taxon>Bacteroidota</taxon>
        <taxon>Flavobacteriia</taxon>
        <taxon>Flavobacteriales</taxon>
        <taxon>Flavobacteriaceae</taxon>
        <taxon>Psychroserpens</taxon>
    </lineage>
</organism>
<keyword evidence="1" id="KW-0732">Signal</keyword>
<reference evidence="2 3" key="1">
    <citation type="submission" date="2023-01" db="EMBL/GenBank/DDBJ databases">
        <title>Psychroserpens ponticola sp. nov., isolated from seawater.</title>
        <authorList>
            <person name="Kristyanto S."/>
            <person name="Jung J."/>
            <person name="Kim J.M."/>
            <person name="Jeon C.O."/>
        </authorList>
    </citation>
    <scope>NUCLEOTIDE SEQUENCE [LARGE SCALE GENOMIC DNA]</scope>
    <source>
        <strain evidence="2 3">MSW6</strain>
    </source>
</reference>
<dbReference type="Proteomes" id="UP001202717">
    <property type="component" value="Chromosome"/>
</dbReference>
<name>A0ABY7RT22_9FLAO</name>
<accession>A0ABY7RT22</accession>
<dbReference type="RefSeq" id="WP_249997403.1">
    <property type="nucleotide sequence ID" value="NZ_CP116221.1"/>
</dbReference>
<keyword evidence="3" id="KW-1185">Reference proteome</keyword>
<evidence type="ECO:0000313" key="2">
    <source>
        <dbReference type="EMBL" id="WCO00266.1"/>
    </source>
</evidence>
<sequence length="300" mass="33966">MNKLFLILFFIVQFLNSQNLVPNGSFENYFECPEIQGDFNVDNWYNVLNHSGTADFFHTCSTGSYSIPTSFFGTQIPRDGNAFTGFACFNNLSFELREYLQVELVSPLIANRFYEISFYVSLADNRSFALNHIGALLTNFAVEGDNTLNHLSVEPQILSNDIISDKENWTKVSGIIESDGGESFLTIGVFSSDEEISIMELPDGEPLSYYFLDSVSIIETEENNSEQNCLTILNPVQEFIYLNSTIDINSLDAILYDISGKRIKKKIVENEIYVGDLSDGVYIMHYKCGTKTDYKKIIKI</sequence>
<protein>
    <submittedName>
        <fullName evidence="2">T9SS type A sorting domain-containing protein</fullName>
    </submittedName>
</protein>
<evidence type="ECO:0000256" key="1">
    <source>
        <dbReference type="ARBA" id="ARBA00022729"/>
    </source>
</evidence>
<gene>
    <name evidence="2" type="ORF">MUN68_009285</name>
</gene>
<dbReference type="Gene3D" id="2.60.120.260">
    <property type="entry name" value="Galactose-binding domain-like"/>
    <property type="match status" value="1"/>
</dbReference>